<dbReference type="Proteomes" id="UP000292702">
    <property type="component" value="Unassembled WGS sequence"/>
</dbReference>
<dbReference type="AlphaFoldDB" id="A0A4V2MXH7"/>
<organism evidence="2 3">
    <name type="scientific">Steccherinum ochraceum</name>
    <dbReference type="NCBI Taxonomy" id="92696"/>
    <lineage>
        <taxon>Eukaryota</taxon>
        <taxon>Fungi</taxon>
        <taxon>Dikarya</taxon>
        <taxon>Basidiomycota</taxon>
        <taxon>Agaricomycotina</taxon>
        <taxon>Agaricomycetes</taxon>
        <taxon>Polyporales</taxon>
        <taxon>Steccherinaceae</taxon>
        <taxon>Steccherinum</taxon>
    </lineage>
</organism>
<feature type="region of interest" description="Disordered" evidence="1">
    <location>
        <begin position="1"/>
        <end position="21"/>
    </location>
</feature>
<evidence type="ECO:0000313" key="2">
    <source>
        <dbReference type="EMBL" id="TCD70247.1"/>
    </source>
</evidence>
<gene>
    <name evidence="2" type="ORF">EIP91_004148</name>
</gene>
<reference evidence="2 3" key="1">
    <citation type="submission" date="2018-11" db="EMBL/GenBank/DDBJ databases">
        <title>Genome assembly of Steccherinum ochraceum LE-BIN_3174, the white-rot fungus of the Steccherinaceae family (The Residual Polyporoid clade, Polyporales, Basidiomycota).</title>
        <authorList>
            <person name="Fedorova T.V."/>
            <person name="Glazunova O.A."/>
            <person name="Landesman E.O."/>
            <person name="Moiseenko K.V."/>
            <person name="Psurtseva N.V."/>
            <person name="Savinova O.S."/>
            <person name="Shakhova N.V."/>
            <person name="Tyazhelova T.V."/>
            <person name="Vasina D.V."/>
        </authorList>
    </citation>
    <scope>NUCLEOTIDE SEQUENCE [LARGE SCALE GENOMIC DNA]</scope>
    <source>
        <strain evidence="2 3">LE-BIN_3174</strain>
    </source>
</reference>
<sequence>MGLEHPDTSETVLPAPSLPSIPQTPDCKASFTLRALEILRIALMQGELDDIRNDMARALLRDDIAPDALDSLLQGILALGVPLRKTQGVVATMAEEMRGSSAAT</sequence>
<accession>A0A4V2MXH7</accession>
<proteinExistence type="predicted"/>
<evidence type="ECO:0000256" key="1">
    <source>
        <dbReference type="SAM" id="MobiDB-lite"/>
    </source>
</evidence>
<evidence type="ECO:0000313" key="3">
    <source>
        <dbReference type="Proteomes" id="UP000292702"/>
    </source>
</evidence>
<dbReference type="EMBL" id="RWJN01000024">
    <property type="protein sequence ID" value="TCD70247.1"/>
    <property type="molecule type" value="Genomic_DNA"/>
</dbReference>
<dbReference type="OrthoDB" id="2804008at2759"/>
<protein>
    <submittedName>
        <fullName evidence="2">Uncharacterized protein</fullName>
    </submittedName>
</protein>
<name>A0A4V2MXH7_9APHY</name>
<comment type="caution">
    <text evidence="2">The sequence shown here is derived from an EMBL/GenBank/DDBJ whole genome shotgun (WGS) entry which is preliminary data.</text>
</comment>
<keyword evidence="3" id="KW-1185">Reference proteome</keyword>